<dbReference type="PATRIC" id="fig|765912.4.peg.2450"/>
<keyword evidence="6 9" id="KW-0472">Membrane</keyword>
<dbReference type="RefSeq" id="WP_015281357.1">
    <property type="nucleotide sequence ID" value="NC_019940.1"/>
</dbReference>
<keyword evidence="3" id="KW-1003">Cell membrane</keyword>
<comment type="subcellular location">
    <subcellularLocation>
        <location evidence="1">Cell membrane</location>
        <topology evidence="1">Single-pass membrane protein</topology>
    </subcellularLocation>
    <subcellularLocation>
        <location evidence="7">Cell membrane</location>
        <topology evidence="7">Single-pass type II membrane protein</topology>
    </subcellularLocation>
</comment>
<dbReference type="KEGG" id="tmb:Thimo_2497"/>
<dbReference type="EMBL" id="CP003051">
    <property type="protein sequence ID" value="AGA91224.1"/>
    <property type="molecule type" value="Genomic_DNA"/>
</dbReference>
<dbReference type="eggNOG" id="COG0848">
    <property type="taxonomic scope" value="Bacteria"/>
</dbReference>
<dbReference type="GO" id="GO:0022857">
    <property type="term" value="F:transmembrane transporter activity"/>
    <property type="evidence" value="ECO:0007669"/>
    <property type="project" value="InterPro"/>
</dbReference>
<dbReference type="InterPro" id="IPR003400">
    <property type="entry name" value="ExbD"/>
</dbReference>
<dbReference type="PANTHER" id="PTHR30558">
    <property type="entry name" value="EXBD MEMBRANE COMPONENT OF PMF-DRIVEN MACROMOLECULE IMPORT SYSTEM"/>
    <property type="match status" value="1"/>
</dbReference>
<protein>
    <submittedName>
        <fullName evidence="10">Biopolymer transport protein</fullName>
    </submittedName>
</protein>
<dbReference type="OrthoDB" id="9793581at2"/>
<proteinExistence type="inferred from homology"/>
<keyword evidence="7" id="KW-0653">Protein transport</keyword>
<keyword evidence="4 7" id="KW-0812">Transmembrane</keyword>
<evidence type="ECO:0000256" key="4">
    <source>
        <dbReference type="ARBA" id="ARBA00022692"/>
    </source>
</evidence>
<evidence type="ECO:0000256" key="6">
    <source>
        <dbReference type="ARBA" id="ARBA00023136"/>
    </source>
</evidence>
<evidence type="ECO:0000256" key="3">
    <source>
        <dbReference type="ARBA" id="ARBA00022475"/>
    </source>
</evidence>
<evidence type="ECO:0000256" key="8">
    <source>
        <dbReference type="SAM" id="MobiDB-lite"/>
    </source>
</evidence>
<reference evidence="10 11" key="1">
    <citation type="submission" date="2011-09" db="EMBL/GenBank/DDBJ databases">
        <title>Complete sequence of chromosome of Thioflavicoccus mobilis 8321.</title>
        <authorList>
            <consortium name="US DOE Joint Genome Institute"/>
            <person name="Lucas S."/>
            <person name="Han J."/>
            <person name="Lapidus A."/>
            <person name="Cheng J.-F."/>
            <person name="Goodwin L."/>
            <person name="Pitluck S."/>
            <person name="Peters L."/>
            <person name="Ovchinnikova G."/>
            <person name="Lu M."/>
            <person name="Detter J.C."/>
            <person name="Han C."/>
            <person name="Tapia R."/>
            <person name="Land M."/>
            <person name="Hauser L."/>
            <person name="Kyrpides N."/>
            <person name="Ivanova N."/>
            <person name="Pagani I."/>
            <person name="Vogl K."/>
            <person name="Liu Z."/>
            <person name="Imhoff J."/>
            <person name="Thiel V."/>
            <person name="Frigaard N.-U."/>
            <person name="Bryant D."/>
            <person name="Woyke T."/>
        </authorList>
    </citation>
    <scope>NUCLEOTIDE SEQUENCE [LARGE SCALE GENOMIC DNA]</scope>
    <source>
        <strain evidence="10 11">8321</strain>
    </source>
</reference>
<gene>
    <name evidence="10" type="ORF">Thimo_2497</name>
</gene>
<keyword evidence="7" id="KW-0813">Transport</keyword>
<evidence type="ECO:0000313" key="10">
    <source>
        <dbReference type="EMBL" id="AGA91224.1"/>
    </source>
</evidence>
<dbReference type="Proteomes" id="UP000010816">
    <property type="component" value="Chromosome"/>
</dbReference>
<feature type="transmembrane region" description="Helical" evidence="9">
    <location>
        <begin position="31"/>
        <end position="52"/>
    </location>
</feature>
<evidence type="ECO:0000313" key="11">
    <source>
        <dbReference type="Proteomes" id="UP000010816"/>
    </source>
</evidence>
<accession>L0H0W6</accession>
<keyword evidence="11" id="KW-1185">Reference proteome</keyword>
<sequence>MRGFVRSGIRGEAQRIRRPPRPSTNRFGDNALVPLINVVFLMMIFFMLAGTIRPPDTLPVDRPLSVQGRLEDAQLVELWMDADGRVALGETVLPLDTLIGDLRLRLQARGETRVLLSADDAVPTGQLRALLQRLREVGVQQLLIVARQG</sequence>
<feature type="region of interest" description="Disordered" evidence="8">
    <location>
        <begin position="1"/>
        <end position="23"/>
    </location>
</feature>
<name>L0H0W6_9GAMM</name>
<comment type="similarity">
    <text evidence="2 7">Belongs to the ExbD/TolR family.</text>
</comment>
<evidence type="ECO:0000256" key="9">
    <source>
        <dbReference type="SAM" id="Phobius"/>
    </source>
</evidence>
<dbReference type="GO" id="GO:0005886">
    <property type="term" value="C:plasma membrane"/>
    <property type="evidence" value="ECO:0007669"/>
    <property type="project" value="UniProtKB-SubCell"/>
</dbReference>
<organism evidence="10 11">
    <name type="scientific">Thioflavicoccus mobilis 8321</name>
    <dbReference type="NCBI Taxonomy" id="765912"/>
    <lineage>
        <taxon>Bacteria</taxon>
        <taxon>Pseudomonadati</taxon>
        <taxon>Pseudomonadota</taxon>
        <taxon>Gammaproteobacteria</taxon>
        <taxon>Chromatiales</taxon>
        <taxon>Chromatiaceae</taxon>
        <taxon>Thioflavicoccus</taxon>
    </lineage>
</organism>
<dbReference type="HOGENOM" id="CLU_085305_4_0_6"/>
<evidence type="ECO:0000256" key="7">
    <source>
        <dbReference type="RuleBase" id="RU003879"/>
    </source>
</evidence>
<dbReference type="Pfam" id="PF02472">
    <property type="entry name" value="ExbD"/>
    <property type="match status" value="1"/>
</dbReference>
<keyword evidence="5 9" id="KW-1133">Transmembrane helix</keyword>
<dbReference type="STRING" id="765912.Thimo_2497"/>
<evidence type="ECO:0000256" key="5">
    <source>
        <dbReference type="ARBA" id="ARBA00022989"/>
    </source>
</evidence>
<evidence type="ECO:0000256" key="1">
    <source>
        <dbReference type="ARBA" id="ARBA00004162"/>
    </source>
</evidence>
<dbReference type="GO" id="GO:0015031">
    <property type="term" value="P:protein transport"/>
    <property type="evidence" value="ECO:0007669"/>
    <property type="project" value="UniProtKB-KW"/>
</dbReference>
<dbReference type="AlphaFoldDB" id="L0H0W6"/>
<evidence type="ECO:0000256" key="2">
    <source>
        <dbReference type="ARBA" id="ARBA00005811"/>
    </source>
</evidence>
<dbReference type="Gene3D" id="3.30.420.270">
    <property type="match status" value="1"/>
</dbReference>